<evidence type="ECO:0000256" key="6">
    <source>
        <dbReference type="PIRSR" id="PIRSR600760-2"/>
    </source>
</evidence>
<dbReference type="EC" id="3.1.3.7" evidence="7"/>
<dbReference type="PROSITE" id="PS00629">
    <property type="entry name" value="IMP_1"/>
    <property type="match status" value="1"/>
</dbReference>
<feature type="binding site" evidence="6">
    <location>
        <position position="178"/>
    </location>
    <ligand>
        <name>Mg(2+)</name>
        <dbReference type="ChEBI" id="CHEBI:18420"/>
        <label>1</label>
        <note>catalytic</note>
    </ligand>
</feature>
<dbReference type="PANTHER" id="PTHR43200">
    <property type="entry name" value="PHOSPHATASE"/>
    <property type="match status" value="1"/>
</dbReference>
<keyword evidence="5 6" id="KW-0460">Magnesium</keyword>
<evidence type="ECO:0000313" key="7">
    <source>
        <dbReference type="EMBL" id="MBA4658367.1"/>
    </source>
</evidence>
<keyword evidence="3 6" id="KW-0479">Metal-binding</keyword>
<feature type="binding site" evidence="6">
    <location>
        <position position="181"/>
    </location>
    <ligand>
        <name>Mg(2+)</name>
        <dbReference type="ChEBI" id="CHEBI:18420"/>
        <label>1</label>
        <note>catalytic</note>
    </ligand>
</feature>
<reference evidence="7" key="2">
    <citation type="submission" date="2020-07" db="EMBL/GenBank/DDBJ databases">
        <authorList>
            <person name="Vera ALvarez R."/>
            <person name="Arias-Moreno D.M."/>
            <person name="Jimenez-Jacinto V."/>
            <person name="Jimenez-Bremont J.F."/>
            <person name="Swaminathan K."/>
            <person name="Moose S.P."/>
            <person name="Guerrero-Gonzalez M.L."/>
            <person name="Marino-Ramirez L."/>
            <person name="Landsman D."/>
            <person name="Rodriguez-Kessler M."/>
            <person name="Delgado-Sanchez P."/>
        </authorList>
    </citation>
    <scope>NUCLEOTIDE SEQUENCE</scope>
    <source>
        <tissue evidence="7">Cladode</tissue>
    </source>
</reference>
<evidence type="ECO:0000256" key="2">
    <source>
        <dbReference type="ARBA" id="ARBA00009759"/>
    </source>
</evidence>
<dbReference type="AlphaFoldDB" id="A0A7C9E576"/>
<evidence type="ECO:0000256" key="5">
    <source>
        <dbReference type="ARBA" id="ARBA00022842"/>
    </source>
</evidence>
<dbReference type="GO" id="GO:0000103">
    <property type="term" value="P:sulfate assimilation"/>
    <property type="evidence" value="ECO:0007669"/>
    <property type="project" value="TreeGrafter"/>
</dbReference>
<evidence type="ECO:0000256" key="3">
    <source>
        <dbReference type="ARBA" id="ARBA00022723"/>
    </source>
</evidence>
<comment type="similarity">
    <text evidence="2">Belongs to the inositol monophosphatase superfamily.</text>
</comment>
<dbReference type="EMBL" id="GISG01200336">
    <property type="protein sequence ID" value="MBA4658367.1"/>
    <property type="molecule type" value="Transcribed_RNA"/>
</dbReference>
<dbReference type="GO" id="GO:0008441">
    <property type="term" value="F:3'(2'),5'-bisphosphate nucleotidase activity"/>
    <property type="evidence" value="ECO:0007669"/>
    <property type="project" value="UniProtKB-EC"/>
</dbReference>
<dbReference type="Pfam" id="PF00459">
    <property type="entry name" value="Inositol_P"/>
    <property type="match status" value="1"/>
</dbReference>
<feature type="binding site" evidence="6">
    <location>
        <position position="180"/>
    </location>
    <ligand>
        <name>Mg(2+)</name>
        <dbReference type="ChEBI" id="CHEBI:18420"/>
        <label>1</label>
        <note>catalytic</note>
    </ligand>
</feature>
<dbReference type="InterPro" id="IPR020583">
    <property type="entry name" value="Inositol_monoP_metal-BS"/>
</dbReference>
<accession>A0A7C9E576</accession>
<keyword evidence="4 7" id="KW-0378">Hydrolase</keyword>
<protein>
    <submittedName>
        <fullName evidence="7">3'(2'),5'-bisphosphate nucleotidase</fullName>
        <ecNumber evidence="7">3.1.3.7</ecNumber>
    </submittedName>
</protein>
<dbReference type="InterPro" id="IPR051090">
    <property type="entry name" value="Inositol_monoP_superfamily"/>
</dbReference>
<evidence type="ECO:0000256" key="4">
    <source>
        <dbReference type="ARBA" id="ARBA00022801"/>
    </source>
</evidence>
<sequence length="233" mass="25762">MDLHLRHATFRLSTAPSIYPFCSSKFRHSRSSKLFTVRASLPFSPQTAKYYRELEAAVDVVHRACHICVEVQKSLLSDDGRVLEKNDSTPVTIADFSVQALISLELGKLFPLIPLVAEEDSAFLRANNLADSVVKIVNDKTSFTHEILTDDEVLEAIDRGGNNAVAFEAKPATYWVLDPIDGTRGFLKGGSALYVFMQVFNGGFWSGICVYCSSKGQNYYKGVGSCCWNDLCA</sequence>
<evidence type="ECO:0000256" key="1">
    <source>
        <dbReference type="ARBA" id="ARBA00001946"/>
    </source>
</evidence>
<dbReference type="GO" id="GO:0046872">
    <property type="term" value="F:metal ion binding"/>
    <property type="evidence" value="ECO:0007669"/>
    <property type="project" value="UniProtKB-KW"/>
</dbReference>
<dbReference type="InterPro" id="IPR000760">
    <property type="entry name" value="Inositol_monophosphatase-like"/>
</dbReference>
<dbReference type="PANTHER" id="PTHR43200:SF4">
    <property type="entry name" value="PAP-SPECIFIC PHOSPHATASE, MITOCHONDRIAL-RELATED"/>
    <property type="match status" value="1"/>
</dbReference>
<organism evidence="7">
    <name type="scientific">Opuntia streptacantha</name>
    <name type="common">Prickly pear cactus</name>
    <name type="synonym">Opuntia cardona</name>
    <dbReference type="NCBI Taxonomy" id="393608"/>
    <lineage>
        <taxon>Eukaryota</taxon>
        <taxon>Viridiplantae</taxon>
        <taxon>Streptophyta</taxon>
        <taxon>Embryophyta</taxon>
        <taxon>Tracheophyta</taxon>
        <taxon>Spermatophyta</taxon>
        <taxon>Magnoliopsida</taxon>
        <taxon>eudicotyledons</taxon>
        <taxon>Gunneridae</taxon>
        <taxon>Pentapetalae</taxon>
        <taxon>Caryophyllales</taxon>
        <taxon>Cactineae</taxon>
        <taxon>Cactaceae</taxon>
        <taxon>Opuntioideae</taxon>
        <taxon>Opuntia</taxon>
    </lineage>
</organism>
<dbReference type="Gene3D" id="3.30.540.10">
    <property type="entry name" value="Fructose-1,6-Bisphosphatase, subunit A, domain 1"/>
    <property type="match status" value="1"/>
</dbReference>
<proteinExistence type="inferred from homology"/>
<name>A0A7C9E576_OPUST</name>
<reference evidence="7" key="1">
    <citation type="journal article" date="2013" name="J. Plant Res.">
        <title>Effect of fungi and light on seed germination of three Opuntia species from semiarid lands of central Mexico.</title>
        <authorList>
            <person name="Delgado-Sanchez P."/>
            <person name="Jimenez-Bremont J.F."/>
            <person name="Guerrero-Gonzalez Mde L."/>
            <person name="Flores J."/>
        </authorList>
    </citation>
    <scope>NUCLEOTIDE SEQUENCE</scope>
    <source>
        <tissue evidence="7">Cladode</tissue>
    </source>
</reference>
<dbReference type="SUPFAM" id="SSF56655">
    <property type="entry name" value="Carbohydrate phosphatase"/>
    <property type="match status" value="1"/>
</dbReference>
<comment type="cofactor">
    <cofactor evidence="1 6">
        <name>Mg(2+)</name>
        <dbReference type="ChEBI" id="CHEBI:18420"/>
    </cofactor>
</comment>
<feature type="binding site" evidence="6">
    <location>
        <position position="118"/>
    </location>
    <ligand>
        <name>Mg(2+)</name>
        <dbReference type="ChEBI" id="CHEBI:18420"/>
        <label>1</label>
        <note>catalytic</note>
    </ligand>
</feature>